<dbReference type="RefSeq" id="WP_048513379.1">
    <property type="nucleotide sequence ID" value="NZ_FUXD01000002.1"/>
</dbReference>
<dbReference type="Proteomes" id="UP000036503">
    <property type="component" value="Unassembled WGS sequence"/>
</dbReference>
<dbReference type="InParanoid" id="A0A0J6WZS7"/>
<organism evidence="1 2">
    <name type="scientific">Megasphaera cerevisiae DSM 20462</name>
    <dbReference type="NCBI Taxonomy" id="1122219"/>
    <lineage>
        <taxon>Bacteria</taxon>
        <taxon>Bacillati</taxon>
        <taxon>Bacillota</taxon>
        <taxon>Negativicutes</taxon>
        <taxon>Veillonellales</taxon>
        <taxon>Veillonellaceae</taxon>
        <taxon>Megasphaera</taxon>
    </lineage>
</organism>
<evidence type="ECO:0000313" key="2">
    <source>
        <dbReference type="Proteomes" id="UP000036503"/>
    </source>
</evidence>
<dbReference type="EMBL" id="LEKT01000006">
    <property type="protein sequence ID" value="KMO87397.1"/>
    <property type="molecule type" value="Genomic_DNA"/>
</dbReference>
<reference evidence="1 2" key="1">
    <citation type="submission" date="2015-06" db="EMBL/GenBank/DDBJ databases">
        <title>Draft genome sequence of beer spoilage bacterium Megasphaera cerevisiae type strain 20462.</title>
        <authorList>
            <person name="Kutumbaka K."/>
            <person name="Pasmowitz J."/>
            <person name="Mategko J."/>
            <person name="Reyes D."/>
            <person name="Friedrich A."/>
            <person name="Han S."/>
            <person name="Martens-Habbena W."/>
            <person name="Neal-McKinney J."/>
            <person name="Janagama H.K."/>
            <person name="Nadala C."/>
            <person name="Samadpour M."/>
        </authorList>
    </citation>
    <scope>NUCLEOTIDE SEQUENCE [LARGE SCALE GENOMIC DNA]</scope>
    <source>
        <strain evidence="1 2">DSM 20462</strain>
    </source>
</reference>
<dbReference type="AlphaFoldDB" id="A0A0J6WZS7"/>
<keyword evidence="2" id="KW-1185">Reference proteome</keyword>
<dbReference type="InterPro" id="IPR037278">
    <property type="entry name" value="ARFGAP/RecO"/>
</dbReference>
<evidence type="ECO:0000313" key="1">
    <source>
        <dbReference type="EMBL" id="KMO87397.1"/>
    </source>
</evidence>
<dbReference type="OrthoDB" id="1631591at2"/>
<proteinExistence type="predicted"/>
<dbReference type="PATRIC" id="fig|1122219.3.peg.2509"/>
<dbReference type="STRING" id="39029.BSR42_00390"/>
<gene>
    <name evidence="1" type="ORF">AB840_03150</name>
</gene>
<sequence>MRRRNSSFAQRPSKRYDGVILQIRKAGALQQIMTVFTKQEGCIRVLVQKRRQSSQGFGLLMAWGEITFDAVEQQEFFTLREYECRSNSAMTSLTWEGYVYSQIFAEMVMYLMPVHQTDWEVYRLLQIYGRAIEIKDIRIVTIIAGWQLIVYSGFEPDVDSVCLFRYGMRGGIPLYYLGDEPQEAARKESIPLPVRRLWKQILTYRWGQEETLHMNVRGLQLLEYLLYSYVEQCSDKPLKGVSLLEIKNDL</sequence>
<protein>
    <recommendedName>
        <fullName evidence="3">DNA repair protein RecO</fullName>
    </recommendedName>
</protein>
<comment type="caution">
    <text evidence="1">The sequence shown here is derived from an EMBL/GenBank/DDBJ whole genome shotgun (WGS) entry which is preliminary data.</text>
</comment>
<evidence type="ECO:0008006" key="3">
    <source>
        <dbReference type="Google" id="ProtNLM"/>
    </source>
</evidence>
<dbReference type="SUPFAM" id="SSF57863">
    <property type="entry name" value="ArfGap/RecO-like zinc finger"/>
    <property type="match status" value="1"/>
</dbReference>
<name>A0A0J6WZS7_9FIRM</name>
<accession>A0A0J6WZS7</accession>